<accession>A0A6C0CAM7</accession>
<proteinExistence type="predicted"/>
<organism evidence="1">
    <name type="scientific">viral metagenome</name>
    <dbReference type="NCBI Taxonomy" id="1070528"/>
    <lineage>
        <taxon>unclassified sequences</taxon>
        <taxon>metagenomes</taxon>
        <taxon>organismal metagenomes</taxon>
    </lineage>
</organism>
<name>A0A6C0CAM7_9ZZZZ</name>
<dbReference type="EMBL" id="MN739360">
    <property type="protein sequence ID" value="QHT00860.1"/>
    <property type="molecule type" value="Genomic_DNA"/>
</dbReference>
<dbReference type="AlphaFoldDB" id="A0A6C0CAM7"/>
<reference evidence="1" key="1">
    <citation type="journal article" date="2020" name="Nature">
        <title>Giant virus diversity and host interactions through global metagenomics.</title>
        <authorList>
            <person name="Schulz F."/>
            <person name="Roux S."/>
            <person name="Paez-Espino D."/>
            <person name="Jungbluth S."/>
            <person name="Walsh D.A."/>
            <person name="Denef V.J."/>
            <person name="McMahon K.D."/>
            <person name="Konstantinidis K.T."/>
            <person name="Eloe-Fadrosh E.A."/>
            <person name="Kyrpides N.C."/>
            <person name="Woyke T."/>
        </authorList>
    </citation>
    <scope>NUCLEOTIDE SEQUENCE</scope>
    <source>
        <strain evidence="1">GVMAG-M-3300020192-26</strain>
    </source>
</reference>
<protein>
    <submittedName>
        <fullName evidence="1">Uncharacterized protein</fullName>
    </submittedName>
</protein>
<evidence type="ECO:0000313" key="1">
    <source>
        <dbReference type="EMBL" id="QHT00860.1"/>
    </source>
</evidence>
<sequence>MEQVLFGDVLEIIGQHLFPINLHNLSLTCQKSIKIITRDVIKKNTIGVMKRVLQDHFGDNYDKFMETMKKTNGIIIGYFIQQCLLEEKCTVVNTYTKNDKEIFDFMVEKGYVGIKGTNIRYDNKCQQISIPSVTFKINPMFSVRVYTTEISVESVVHEYTEYNSSKNMYSFVSNELYVDRMTEIFAKVTNVSRFPRLHVDFRHAYKQGFRFYRSDSVKRLMSNDDILHSFFNVLKVNEREPVKFYGEEKFLIHKNVMYRWTTGKPFCEIMATSFYDKRNDPNANIYIQTCAFPEECNVTLLCPNKIHYHARYIKGNDWGLVRQEDDGIDRNVILLAIGEY</sequence>